<accession>A0A0D5LL17</accession>
<organism evidence="2 3">
    <name type="scientific">Martelella endophytica</name>
    <dbReference type="NCBI Taxonomy" id="1486262"/>
    <lineage>
        <taxon>Bacteria</taxon>
        <taxon>Pseudomonadati</taxon>
        <taxon>Pseudomonadota</taxon>
        <taxon>Alphaproteobacteria</taxon>
        <taxon>Hyphomicrobiales</taxon>
        <taxon>Aurantimonadaceae</taxon>
        <taxon>Martelella</taxon>
    </lineage>
</organism>
<dbReference type="Pfam" id="PF22262">
    <property type="entry name" value="DUF6950"/>
    <property type="match status" value="1"/>
</dbReference>
<dbReference type="STRING" id="1486262.TM49_01525"/>
<dbReference type="AlphaFoldDB" id="A0A0D5LL17"/>
<protein>
    <recommendedName>
        <fullName evidence="1">DUF6950 domain-containing protein</fullName>
    </recommendedName>
</protein>
<evidence type="ECO:0000313" key="3">
    <source>
        <dbReference type="Proteomes" id="UP000032611"/>
    </source>
</evidence>
<dbReference type="OrthoDB" id="6586924at2"/>
<dbReference type="RefSeq" id="WP_045679239.1">
    <property type="nucleotide sequence ID" value="NZ_CP010803.1"/>
</dbReference>
<dbReference type="InterPro" id="IPR053802">
    <property type="entry name" value="DUF6950"/>
</dbReference>
<keyword evidence="3" id="KW-1185">Reference proteome</keyword>
<dbReference type="PATRIC" id="fig|1486262.3.peg.314"/>
<dbReference type="Proteomes" id="UP000032611">
    <property type="component" value="Chromosome"/>
</dbReference>
<sequence length="131" mass="14094">MNLKAFIEAPRHHAWGGVDGDDCMTLLATWVAEITGVDPAASLRGTYRDREGADAIIAEAGGMVPLVERLVLPSLCRRVQLPADGDIAVVAGPDGHEAGAIRFGPLWAMMSLRGVMAKRWDAKAIWRPIHA</sequence>
<name>A0A0D5LL17_MAREN</name>
<gene>
    <name evidence="2" type="ORF">TM49_01525</name>
</gene>
<proteinExistence type="predicted"/>
<evidence type="ECO:0000313" key="2">
    <source>
        <dbReference type="EMBL" id="AJY44660.1"/>
    </source>
</evidence>
<reference evidence="2 3" key="1">
    <citation type="journal article" date="2015" name="Genome Announc.">
        <title>Complete genome sequence of Martelella endophytica YC6887, which has antifungal activity associated with a halophyte.</title>
        <authorList>
            <person name="Khan A."/>
            <person name="Khan H."/>
            <person name="Chung E.J."/>
            <person name="Hossain M.T."/>
            <person name="Chung Y.R."/>
        </authorList>
    </citation>
    <scope>NUCLEOTIDE SEQUENCE [LARGE SCALE GENOMIC DNA]</scope>
    <source>
        <strain evidence="2">YC6887</strain>
    </source>
</reference>
<feature type="domain" description="DUF6950" evidence="1">
    <location>
        <begin position="3"/>
        <end position="127"/>
    </location>
</feature>
<evidence type="ECO:0000259" key="1">
    <source>
        <dbReference type="Pfam" id="PF22262"/>
    </source>
</evidence>
<dbReference type="EMBL" id="CP010803">
    <property type="protein sequence ID" value="AJY44660.1"/>
    <property type="molecule type" value="Genomic_DNA"/>
</dbReference>
<dbReference type="HOGENOM" id="CLU_153891_1_0_5"/>
<dbReference type="KEGG" id="mey:TM49_01525"/>